<gene>
    <name evidence="1" type="ORF">EJ05DRAFT_490679</name>
</gene>
<dbReference type="EMBL" id="ML996595">
    <property type="protein sequence ID" value="KAF2752777.1"/>
    <property type="molecule type" value="Genomic_DNA"/>
</dbReference>
<dbReference type="InterPro" id="IPR011042">
    <property type="entry name" value="6-blade_b-propeller_TolB-like"/>
</dbReference>
<evidence type="ECO:0008006" key="3">
    <source>
        <dbReference type="Google" id="ProtNLM"/>
    </source>
</evidence>
<dbReference type="Gene3D" id="2.120.10.30">
    <property type="entry name" value="TolB, C-terminal domain"/>
    <property type="match status" value="1"/>
</dbReference>
<proteinExistence type="predicted"/>
<dbReference type="OrthoDB" id="5958943at2759"/>
<sequence>MDPRIQRRVLLFLDLGISRHVDLSPKDESVVPALIWRSGAPKSGTGSLWCADLDMPTGEVAESRNDKVTLLEDLPESIDLDVDIETNILYMSGRGEMPFGNTISRLDLNRVQEGLETEIIVERLHEGVGIAHDRKENRIYITDLIGSLYAANEDGSDKQVLHRDVTNMLSLAVMTSSTARMLEYIRAELTVEIIFDNQLLTLHGSSVRITFLINCP</sequence>
<dbReference type="RefSeq" id="XP_033595228.1">
    <property type="nucleotide sequence ID" value="XM_033745904.1"/>
</dbReference>
<organism evidence="1 2">
    <name type="scientific">Pseudovirgaria hyperparasitica</name>
    <dbReference type="NCBI Taxonomy" id="470096"/>
    <lineage>
        <taxon>Eukaryota</taxon>
        <taxon>Fungi</taxon>
        <taxon>Dikarya</taxon>
        <taxon>Ascomycota</taxon>
        <taxon>Pezizomycotina</taxon>
        <taxon>Dothideomycetes</taxon>
        <taxon>Dothideomycetes incertae sedis</taxon>
        <taxon>Acrospermales</taxon>
        <taxon>Acrospermaceae</taxon>
        <taxon>Pseudovirgaria</taxon>
    </lineage>
</organism>
<accession>A0A6A6VU54</accession>
<evidence type="ECO:0000313" key="2">
    <source>
        <dbReference type="Proteomes" id="UP000799437"/>
    </source>
</evidence>
<evidence type="ECO:0000313" key="1">
    <source>
        <dbReference type="EMBL" id="KAF2752777.1"/>
    </source>
</evidence>
<keyword evidence="2" id="KW-1185">Reference proteome</keyword>
<name>A0A6A6VU54_9PEZI</name>
<dbReference type="AlphaFoldDB" id="A0A6A6VU54"/>
<protein>
    <recommendedName>
        <fullName evidence="3">SMP-30/Gluconolactonase/LRE-like region domain-containing protein</fullName>
    </recommendedName>
</protein>
<reference evidence="1" key="1">
    <citation type="journal article" date="2020" name="Stud. Mycol.">
        <title>101 Dothideomycetes genomes: a test case for predicting lifestyles and emergence of pathogens.</title>
        <authorList>
            <person name="Haridas S."/>
            <person name="Albert R."/>
            <person name="Binder M."/>
            <person name="Bloem J."/>
            <person name="Labutti K."/>
            <person name="Salamov A."/>
            <person name="Andreopoulos B."/>
            <person name="Baker S."/>
            <person name="Barry K."/>
            <person name="Bills G."/>
            <person name="Bluhm B."/>
            <person name="Cannon C."/>
            <person name="Castanera R."/>
            <person name="Culley D."/>
            <person name="Daum C."/>
            <person name="Ezra D."/>
            <person name="Gonzalez J."/>
            <person name="Henrissat B."/>
            <person name="Kuo A."/>
            <person name="Liang C."/>
            <person name="Lipzen A."/>
            <person name="Lutzoni F."/>
            <person name="Magnuson J."/>
            <person name="Mondo S."/>
            <person name="Nolan M."/>
            <person name="Ohm R."/>
            <person name="Pangilinan J."/>
            <person name="Park H.-J."/>
            <person name="Ramirez L."/>
            <person name="Alfaro M."/>
            <person name="Sun H."/>
            <person name="Tritt A."/>
            <person name="Yoshinaga Y."/>
            <person name="Zwiers L.-H."/>
            <person name="Turgeon B."/>
            <person name="Goodwin S."/>
            <person name="Spatafora J."/>
            <person name="Crous P."/>
            <person name="Grigoriev I."/>
        </authorList>
    </citation>
    <scope>NUCLEOTIDE SEQUENCE</scope>
    <source>
        <strain evidence="1">CBS 121739</strain>
    </source>
</reference>
<dbReference type="GeneID" id="54486958"/>
<dbReference type="SUPFAM" id="SSF63825">
    <property type="entry name" value="YWTD domain"/>
    <property type="match status" value="1"/>
</dbReference>
<dbReference type="Proteomes" id="UP000799437">
    <property type="component" value="Unassembled WGS sequence"/>
</dbReference>